<dbReference type="SUPFAM" id="SSF47027">
    <property type="entry name" value="Acyl-CoA binding protein"/>
    <property type="match status" value="1"/>
</dbReference>
<protein>
    <submittedName>
        <fullName evidence="5">Putative acyl-CoA-binding domain-containing protein 5 isoform X1</fullName>
    </submittedName>
</protein>
<dbReference type="InterPro" id="IPR022408">
    <property type="entry name" value="Acyl-CoA-binding_prot_CS"/>
</dbReference>
<sequence>MASAEEKFAAAVQAIKKLPKDGPFQPSYDMMKKFYGLFKQATEGPCNEPRPAFWNAIKKAKWEAWSSLGDMSKLEAQEGYVNEMLKIMVVNFKANDVNHMVQIIEAMPQTDEVRNFLRVMGPFFEMVTVTEDGKVQNGGIPNRNVAHLPNGEHNGAVDGGLPQIVSKVNGTDTEIDKDVSQLSNGHIKKHDLEVLDSVKENNTTGLSDSSHPIYVNEDQTHDSVEGDVSSSSGTEDEFCDSIDQPDISMERKVRFADCESLPVVGEDRPLTSTPMVGDRITTEAEVHNIPGSQPTQPRSNHSGSTSGLMNGHTSSRMQKSSSIRTTPRVDMEVSNMPFSSFCHSKKKYDSVDTRNRLCGWYRGWSPTYEEDTFILPEEMSEHNALVLERLQRDMNSVLVRLNTLETLAVTRHQMEAEGPDSPERRVKGQKDTWWPFSRLDMKTVFFILVWPFVVNWAIKFISRRRRFPRK</sequence>
<accession>A0A2G8KY27</accession>
<comment type="caution">
    <text evidence="5">The sequence shown here is derived from an EMBL/GenBank/DDBJ whole genome shotgun (WGS) entry which is preliminary data.</text>
</comment>
<feature type="transmembrane region" description="Helical" evidence="3">
    <location>
        <begin position="444"/>
        <end position="462"/>
    </location>
</feature>
<proteinExistence type="predicted"/>
<evidence type="ECO:0000313" key="6">
    <source>
        <dbReference type="Proteomes" id="UP000230750"/>
    </source>
</evidence>
<evidence type="ECO:0000256" key="3">
    <source>
        <dbReference type="SAM" id="Phobius"/>
    </source>
</evidence>
<dbReference type="Proteomes" id="UP000230750">
    <property type="component" value="Unassembled WGS sequence"/>
</dbReference>
<dbReference type="STRING" id="307972.A0A2G8KY27"/>
<evidence type="ECO:0000313" key="5">
    <source>
        <dbReference type="EMBL" id="PIK52898.1"/>
    </source>
</evidence>
<evidence type="ECO:0000256" key="2">
    <source>
        <dbReference type="SAM" id="MobiDB-lite"/>
    </source>
</evidence>
<dbReference type="AlphaFoldDB" id="A0A2G8KY27"/>
<gene>
    <name evidence="5" type="ORF">BSL78_10192</name>
</gene>
<dbReference type="PANTHER" id="PTHR23310:SF77">
    <property type="entry name" value="LD25952P"/>
    <property type="match status" value="1"/>
</dbReference>
<dbReference type="PRINTS" id="PR00689">
    <property type="entry name" value="ACOABINDINGP"/>
</dbReference>
<dbReference type="PROSITE" id="PS51228">
    <property type="entry name" value="ACB_2"/>
    <property type="match status" value="1"/>
</dbReference>
<dbReference type="GO" id="GO:0000062">
    <property type="term" value="F:fatty-acyl-CoA binding"/>
    <property type="evidence" value="ECO:0007669"/>
    <property type="project" value="InterPro"/>
</dbReference>
<dbReference type="EMBL" id="MRZV01000310">
    <property type="protein sequence ID" value="PIK52898.1"/>
    <property type="molecule type" value="Genomic_DNA"/>
</dbReference>
<evidence type="ECO:0000259" key="4">
    <source>
        <dbReference type="PROSITE" id="PS51228"/>
    </source>
</evidence>
<dbReference type="InterPro" id="IPR035984">
    <property type="entry name" value="Acyl-CoA-binding_sf"/>
</dbReference>
<keyword evidence="3" id="KW-1133">Transmembrane helix</keyword>
<name>A0A2G8KY27_STIJA</name>
<dbReference type="OrthoDB" id="71307at2759"/>
<dbReference type="PANTHER" id="PTHR23310">
    <property type="entry name" value="ACYL-COA-BINDING PROTEIN, ACBP"/>
    <property type="match status" value="1"/>
</dbReference>
<dbReference type="PROSITE" id="PS00880">
    <property type="entry name" value="ACB_1"/>
    <property type="match status" value="1"/>
</dbReference>
<keyword evidence="1" id="KW-0446">Lipid-binding</keyword>
<dbReference type="Pfam" id="PF00887">
    <property type="entry name" value="ACBP"/>
    <property type="match status" value="1"/>
</dbReference>
<keyword evidence="3" id="KW-0812">Transmembrane</keyword>
<keyword evidence="3" id="KW-0472">Membrane</keyword>
<dbReference type="FunFam" id="1.20.80.10:FF:000010">
    <property type="entry name" value="Acyl-CoA-binding domain-containing protein 5"/>
    <property type="match status" value="1"/>
</dbReference>
<feature type="domain" description="ACB" evidence="4">
    <location>
        <begin position="4"/>
        <end position="93"/>
    </location>
</feature>
<evidence type="ECO:0000256" key="1">
    <source>
        <dbReference type="ARBA" id="ARBA00023121"/>
    </source>
</evidence>
<organism evidence="5 6">
    <name type="scientific">Stichopus japonicus</name>
    <name type="common">Sea cucumber</name>
    <dbReference type="NCBI Taxonomy" id="307972"/>
    <lineage>
        <taxon>Eukaryota</taxon>
        <taxon>Metazoa</taxon>
        <taxon>Echinodermata</taxon>
        <taxon>Eleutherozoa</taxon>
        <taxon>Echinozoa</taxon>
        <taxon>Holothuroidea</taxon>
        <taxon>Aspidochirotacea</taxon>
        <taxon>Aspidochirotida</taxon>
        <taxon>Stichopodidae</taxon>
        <taxon>Apostichopus</taxon>
    </lineage>
</organism>
<dbReference type="InterPro" id="IPR000582">
    <property type="entry name" value="Acyl-CoA-binding_protein"/>
</dbReference>
<reference evidence="5 6" key="1">
    <citation type="journal article" date="2017" name="PLoS Biol.">
        <title>The sea cucumber genome provides insights into morphological evolution and visceral regeneration.</title>
        <authorList>
            <person name="Zhang X."/>
            <person name="Sun L."/>
            <person name="Yuan J."/>
            <person name="Sun Y."/>
            <person name="Gao Y."/>
            <person name="Zhang L."/>
            <person name="Li S."/>
            <person name="Dai H."/>
            <person name="Hamel J.F."/>
            <person name="Liu C."/>
            <person name="Yu Y."/>
            <person name="Liu S."/>
            <person name="Lin W."/>
            <person name="Guo K."/>
            <person name="Jin S."/>
            <person name="Xu P."/>
            <person name="Storey K.B."/>
            <person name="Huan P."/>
            <person name="Zhang T."/>
            <person name="Zhou Y."/>
            <person name="Zhang J."/>
            <person name="Lin C."/>
            <person name="Li X."/>
            <person name="Xing L."/>
            <person name="Huo D."/>
            <person name="Sun M."/>
            <person name="Wang L."/>
            <person name="Mercier A."/>
            <person name="Li F."/>
            <person name="Yang H."/>
            <person name="Xiang J."/>
        </authorList>
    </citation>
    <scope>NUCLEOTIDE SEQUENCE [LARGE SCALE GENOMIC DNA]</scope>
    <source>
        <strain evidence="5">Shaxun</strain>
        <tissue evidence="5">Muscle</tissue>
    </source>
</reference>
<dbReference type="GO" id="GO:0006631">
    <property type="term" value="P:fatty acid metabolic process"/>
    <property type="evidence" value="ECO:0007669"/>
    <property type="project" value="TreeGrafter"/>
</dbReference>
<keyword evidence="6" id="KW-1185">Reference proteome</keyword>
<feature type="compositionally biased region" description="Polar residues" evidence="2">
    <location>
        <begin position="290"/>
        <end position="325"/>
    </location>
</feature>
<dbReference type="InterPro" id="IPR014352">
    <property type="entry name" value="FERM/acyl-CoA-bd_prot_sf"/>
</dbReference>
<dbReference type="GO" id="GO:0005737">
    <property type="term" value="C:cytoplasm"/>
    <property type="evidence" value="ECO:0007669"/>
    <property type="project" value="TreeGrafter"/>
</dbReference>
<feature type="region of interest" description="Disordered" evidence="2">
    <location>
        <begin position="288"/>
        <end position="325"/>
    </location>
</feature>
<dbReference type="Gene3D" id="1.20.80.10">
    <property type="match status" value="1"/>
</dbReference>